<name>A0AAN7TEL4_9PEZI</name>
<dbReference type="Proteomes" id="UP001310890">
    <property type="component" value="Unassembled WGS sequence"/>
</dbReference>
<comment type="caution">
    <text evidence="2">The sequence shown here is derived from an EMBL/GenBank/DDBJ whole genome shotgun (WGS) entry which is preliminary data.</text>
</comment>
<feature type="compositionally biased region" description="Basic and acidic residues" evidence="1">
    <location>
        <begin position="481"/>
        <end position="498"/>
    </location>
</feature>
<evidence type="ECO:0000313" key="2">
    <source>
        <dbReference type="EMBL" id="KAK5112134.1"/>
    </source>
</evidence>
<reference evidence="2" key="1">
    <citation type="submission" date="2023-08" db="EMBL/GenBank/DDBJ databases">
        <title>Black Yeasts Isolated from many extreme environments.</title>
        <authorList>
            <person name="Coleine C."/>
            <person name="Stajich J.E."/>
            <person name="Selbmann L."/>
        </authorList>
    </citation>
    <scope>NUCLEOTIDE SEQUENCE</scope>
    <source>
        <strain evidence="2">CCFEE 5401</strain>
    </source>
</reference>
<sequence>MSERSLSVYDSVPGSLTPSPLPGHRENLVVVRFLNAHLAERGIDTGTHAMLYRMVLMISAMGRDLDAVIMGKKSAPSVTAGIASFCGFVLEGCAVLKRGYSARIARSEGAETQLGRLAGMMEASGDRLSMKPEALLRILHAPTGNDARLFGHLATHFDESVYGNFLQLHRLQPENPMWSINEQLTRVREAIEKVEIYCRAADKVVRRIEKEYGTIGTLATKTGQPDIQANKPSVPKLRSKPDLTVDVARAWYMKGLPTSPIPNEPPRLPLLPFQREEVVQRSAPLMVQVHRNPTLSQSAGDADNHIAQRSHFRSATVANTGYTVDPALNPAPIAYTDQRSVPQSAVSACTSRRPSNSTVPRVFTGSFHELEVDVKRLRLHKVKTPEAQPTSRIATRSPTATTHGSHELETAAESSSVYPSSPTALQRRNAVVDSDARWKNRLIDGEVVCSRRPSVRPSPQSVQAIDYFRAGLASGASEMWSGREDPNFMRTRSREEAVVSRAPSRNRERTI</sequence>
<dbReference type="EMBL" id="JAVRRL010000033">
    <property type="protein sequence ID" value="KAK5112134.1"/>
    <property type="molecule type" value="Genomic_DNA"/>
</dbReference>
<feature type="compositionally biased region" description="Polar residues" evidence="1">
    <location>
        <begin position="412"/>
        <end position="424"/>
    </location>
</feature>
<feature type="region of interest" description="Disordered" evidence="1">
    <location>
        <begin position="481"/>
        <end position="511"/>
    </location>
</feature>
<protein>
    <submittedName>
        <fullName evidence="2">Uncharacterized protein</fullName>
    </submittedName>
</protein>
<evidence type="ECO:0000313" key="3">
    <source>
        <dbReference type="Proteomes" id="UP001310890"/>
    </source>
</evidence>
<accession>A0AAN7TEL4</accession>
<organism evidence="2 3">
    <name type="scientific">Meristemomyces frigidus</name>
    <dbReference type="NCBI Taxonomy" id="1508187"/>
    <lineage>
        <taxon>Eukaryota</taxon>
        <taxon>Fungi</taxon>
        <taxon>Dikarya</taxon>
        <taxon>Ascomycota</taxon>
        <taxon>Pezizomycotina</taxon>
        <taxon>Dothideomycetes</taxon>
        <taxon>Dothideomycetidae</taxon>
        <taxon>Mycosphaerellales</taxon>
        <taxon>Teratosphaeriaceae</taxon>
        <taxon>Meristemomyces</taxon>
    </lineage>
</organism>
<feature type="compositionally biased region" description="Polar residues" evidence="1">
    <location>
        <begin position="387"/>
        <end position="403"/>
    </location>
</feature>
<proteinExistence type="predicted"/>
<gene>
    <name evidence="2" type="ORF">LTR62_004477</name>
</gene>
<dbReference type="AlphaFoldDB" id="A0AAN7TEL4"/>
<feature type="region of interest" description="Disordered" evidence="1">
    <location>
        <begin position="383"/>
        <end position="424"/>
    </location>
</feature>
<evidence type="ECO:0000256" key="1">
    <source>
        <dbReference type="SAM" id="MobiDB-lite"/>
    </source>
</evidence>